<dbReference type="Proteomes" id="UP001501207">
    <property type="component" value="Unassembled WGS sequence"/>
</dbReference>
<dbReference type="EMBL" id="BAABFN010000020">
    <property type="protein sequence ID" value="GAA4317191.1"/>
    <property type="molecule type" value="Genomic_DNA"/>
</dbReference>
<reference evidence="2" key="1">
    <citation type="journal article" date="2019" name="Int. J. Syst. Evol. Microbiol.">
        <title>The Global Catalogue of Microorganisms (GCM) 10K type strain sequencing project: providing services to taxonomists for standard genome sequencing and annotation.</title>
        <authorList>
            <consortium name="The Broad Institute Genomics Platform"/>
            <consortium name="The Broad Institute Genome Sequencing Center for Infectious Disease"/>
            <person name="Wu L."/>
            <person name="Ma J."/>
        </authorList>
    </citation>
    <scope>NUCLEOTIDE SEQUENCE [LARGE SCALE GENOMIC DNA]</scope>
    <source>
        <strain evidence="2">JCM 17664</strain>
    </source>
</reference>
<organism evidence="1 2">
    <name type="scientific">Compostibacter hankyongensis</name>
    <dbReference type="NCBI Taxonomy" id="1007089"/>
    <lineage>
        <taxon>Bacteria</taxon>
        <taxon>Pseudomonadati</taxon>
        <taxon>Bacteroidota</taxon>
        <taxon>Chitinophagia</taxon>
        <taxon>Chitinophagales</taxon>
        <taxon>Chitinophagaceae</taxon>
        <taxon>Compostibacter</taxon>
    </lineage>
</organism>
<evidence type="ECO:0000313" key="2">
    <source>
        <dbReference type="Proteomes" id="UP001501207"/>
    </source>
</evidence>
<protein>
    <recommendedName>
        <fullName evidence="3">DUF4276 family protein</fullName>
    </recommendedName>
</protein>
<name>A0ABP8G550_9BACT</name>
<evidence type="ECO:0000313" key="1">
    <source>
        <dbReference type="EMBL" id="GAA4317191.1"/>
    </source>
</evidence>
<dbReference type="RefSeq" id="WP_344980622.1">
    <property type="nucleotide sequence ID" value="NZ_BAABFN010000020.1"/>
</dbReference>
<proteinExistence type="predicted"/>
<evidence type="ECO:0008006" key="3">
    <source>
        <dbReference type="Google" id="ProtNLM"/>
    </source>
</evidence>
<gene>
    <name evidence="1" type="ORF">GCM10023143_29090</name>
</gene>
<sequence length="183" mass="21245">MKKLGIIVDGAADLLSIKKRYPGKFKVLKTDGPRGHCSQVCDIISKSRKQVSMLKALNCKRAIILLDFECRKESITSFVKDLKTEIEKQDLPLITDIVVSNKMIENWYLADIEYLSQRKEYIKDRLKQKSYEGKHGKDELRKLFKRNYSYSETSHGPELFSMIRESIAKKNSISFKIFIEKTS</sequence>
<keyword evidence="2" id="KW-1185">Reference proteome</keyword>
<comment type="caution">
    <text evidence="1">The sequence shown here is derived from an EMBL/GenBank/DDBJ whole genome shotgun (WGS) entry which is preliminary data.</text>
</comment>
<accession>A0ABP8G550</accession>